<reference evidence="1 2" key="1">
    <citation type="submission" date="2017-10" db="EMBL/GenBank/DDBJ databases">
        <title>Genomics of the genus Arcobacter.</title>
        <authorList>
            <person name="Perez-Cataluna A."/>
            <person name="Figueras M.J."/>
        </authorList>
    </citation>
    <scope>NUCLEOTIDE SEQUENCE [LARGE SCALE GENOMIC DNA]</scope>
    <source>
        <strain evidence="1 2">CECT 8441</strain>
    </source>
</reference>
<keyword evidence="2" id="KW-1185">Reference proteome</keyword>
<evidence type="ECO:0000313" key="1">
    <source>
        <dbReference type="EMBL" id="RXK04927.1"/>
    </source>
</evidence>
<accession>A0A4V1M0D9</accession>
<dbReference type="EMBL" id="PDKK01000008">
    <property type="protein sequence ID" value="RXK04927.1"/>
    <property type="molecule type" value="Genomic_DNA"/>
</dbReference>
<evidence type="ECO:0000313" key="2">
    <source>
        <dbReference type="Proteomes" id="UP000289758"/>
    </source>
</evidence>
<dbReference type="Proteomes" id="UP000289758">
    <property type="component" value="Unassembled WGS sequence"/>
</dbReference>
<sequence length="96" mass="11001">MAKISLDIDDKKLPIVLNILENLKAGLIDKIEVEKSQKIKPVSSSLDTTSSKKYLSKQEYKKRVQQKVEMDEFLPKNISTSKYLSAQEFKNKLKGK</sequence>
<gene>
    <name evidence="1" type="ORF">CRV07_10085</name>
</gene>
<comment type="caution">
    <text evidence="1">The sequence shown here is derived from an EMBL/GenBank/DDBJ whole genome shotgun (WGS) entry which is preliminary data.</text>
</comment>
<dbReference type="RefSeq" id="WP_129087563.1">
    <property type="nucleotide sequence ID" value="NZ_CP053836.1"/>
</dbReference>
<name>A0A4V1M0D9_9BACT</name>
<dbReference type="OrthoDB" id="5365800at2"/>
<organism evidence="1 2">
    <name type="scientific">Halarcobacter ebronensis</name>
    <dbReference type="NCBI Taxonomy" id="1462615"/>
    <lineage>
        <taxon>Bacteria</taxon>
        <taxon>Pseudomonadati</taxon>
        <taxon>Campylobacterota</taxon>
        <taxon>Epsilonproteobacteria</taxon>
        <taxon>Campylobacterales</taxon>
        <taxon>Arcobacteraceae</taxon>
        <taxon>Halarcobacter</taxon>
    </lineage>
</organism>
<protein>
    <submittedName>
        <fullName evidence="1">Uncharacterized protein</fullName>
    </submittedName>
</protein>
<dbReference type="AlphaFoldDB" id="A0A4V1M0D9"/>
<proteinExistence type="predicted"/>